<protein>
    <submittedName>
        <fullName evidence="2 4">Uncharacterized protein</fullName>
    </submittedName>
</protein>
<dbReference type="Proteomes" id="UP000006672">
    <property type="component" value="Unassembled WGS sequence"/>
</dbReference>
<keyword evidence="3" id="KW-1185">Reference proteome</keyword>
<name>A0A4E9G007_BRUMA</name>
<dbReference type="KEGG" id="bmy:BM_BM9938"/>
<feature type="region of interest" description="Disordered" evidence="1">
    <location>
        <begin position="45"/>
        <end position="64"/>
    </location>
</feature>
<accession>A0A4E9G007</accession>
<sequence length="119" mass="13002">MTSRVQTALTAAAVASSGKMPSLIHKQRHGSPTAGIFTRSQQKRSFSSVYSVRPGNNGTTSDTSCASYTDRLQVQKISTKMINQFGKVNEHEEPVALRKKNGAKQQAQTNKTAEDFRLS</sequence>
<dbReference type="OrthoDB" id="5845824at2759"/>
<reference evidence="4" key="3">
    <citation type="submission" date="2022-04" db="UniProtKB">
        <authorList>
            <consortium name="WormBaseParasite"/>
        </authorList>
    </citation>
    <scope>IDENTIFICATION</scope>
</reference>
<dbReference type="AlphaFoldDB" id="A0A4E9G007"/>
<accession>A0A8L7TLI9</accession>
<evidence type="ECO:0000256" key="1">
    <source>
        <dbReference type="SAM" id="MobiDB-lite"/>
    </source>
</evidence>
<feature type="region of interest" description="Disordered" evidence="1">
    <location>
        <begin position="95"/>
        <end position="119"/>
    </location>
</feature>
<dbReference type="WBParaSite" id="Bm9938.1">
    <property type="protein sequence ID" value="Bm9938.1"/>
    <property type="gene ID" value="WBGene00230199"/>
</dbReference>
<proteinExistence type="predicted"/>
<dbReference type="RefSeq" id="XP_001901756.2">
    <property type="nucleotide sequence ID" value="XM_001901721.2"/>
</dbReference>
<feature type="region of interest" description="Disordered" evidence="1">
    <location>
        <begin position="1"/>
        <end position="40"/>
    </location>
</feature>
<gene>
    <name evidence="2" type="primary">Bm9938</name>
    <name evidence="2" type="ORF">BM_BM9938</name>
</gene>
<evidence type="ECO:0000313" key="4">
    <source>
        <dbReference type="WBParaSite" id="Bm9938.1"/>
    </source>
</evidence>
<evidence type="ECO:0000313" key="3">
    <source>
        <dbReference type="Proteomes" id="UP000006672"/>
    </source>
</evidence>
<organism evidence="2">
    <name type="scientific">Brugia malayi</name>
    <name type="common">Filarial nematode worm</name>
    <dbReference type="NCBI Taxonomy" id="6279"/>
    <lineage>
        <taxon>Eukaryota</taxon>
        <taxon>Metazoa</taxon>
        <taxon>Ecdysozoa</taxon>
        <taxon>Nematoda</taxon>
        <taxon>Chromadorea</taxon>
        <taxon>Rhabditida</taxon>
        <taxon>Spirurina</taxon>
        <taxon>Spiruromorpha</taxon>
        <taxon>Filarioidea</taxon>
        <taxon>Onchocercidae</taxon>
        <taxon>Brugia</taxon>
    </lineage>
</organism>
<dbReference type="EMBL" id="CAAKNF010000195">
    <property type="protein sequence ID" value="VIO98636.1"/>
    <property type="molecule type" value="Genomic_DNA"/>
</dbReference>
<dbReference type="GeneID" id="6105173"/>
<reference evidence="2" key="2">
    <citation type="submission" date="2019-04" db="EMBL/GenBank/DDBJ databases">
        <authorList>
            <person name="Howe K."/>
            <person name="Paulini M."/>
            <person name="Williams G."/>
        </authorList>
    </citation>
    <scope>NUCLEOTIDE SEQUENCE [LARGE SCALE GENOMIC DNA]</scope>
    <source>
        <strain evidence="2">FR3</strain>
    </source>
</reference>
<dbReference type="CTD" id="6105173"/>
<reference evidence="3" key="1">
    <citation type="journal article" date="2007" name="Science">
        <title>Draft genome of the filarial nematode parasite Brugia malayi.</title>
        <authorList>
            <person name="Ghedin E."/>
            <person name="Wang S."/>
            <person name="Spiro D."/>
            <person name="Caler E."/>
            <person name="Zhao Q."/>
            <person name="Crabtree J."/>
            <person name="Allen J.E."/>
            <person name="Delcher A.L."/>
            <person name="Guiliano D.B."/>
            <person name="Miranda-Saavedra D."/>
            <person name="Angiuoli S.V."/>
            <person name="Creasy T."/>
            <person name="Amedeo P."/>
            <person name="Haas B."/>
            <person name="El-Sayed N.M."/>
            <person name="Wortman J.R."/>
            <person name="Feldblyum T."/>
            <person name="Tallon L."/>
            <person name="Schatz M."/>
            <person name="Shumway M."/>
            <person name="Koo H."/>
            <person name="Salzberg S.L."/>
            <person name="Schobel S."/>
            <person name="Pertea M."/>
            <person name="Pop M."/>
            <person name="White O."/>
            <person name="Barton G.J."/>
            <person name="Carlow C.K."/>
            <person name="Crawford M.J."/>
            <person name="Daub J."/>
            <person name="Dimmic M.W."/>
            <person name="Estes C.F."/>
            <person name="Foster J.M."/>
            <person name="Ganatra M."/>
            <person name="Gregory W.F."/>
            <person name="Johnson N.M."/>
            <person name="Jin J."/>
            <person name="Komuniecki R."/>
            <person name="Korf I."/>
            <person name="Kumar S."/>
            <person name="Laney S."/>
            <person name="Li B.W."/>
            <person name="Li W."/>
            <person name="Lindblom T.H."/>
            <person name="Lustigman S."/>
            <person name="Ma D."/>
            <person name="Maina C.V."/>
            <person name="Martin D.M."/>
            <person name="McCarter J.P."/>
            <person name="McReynolds L."/>
            <person name="Mitreva M."/>
            <person name="Nutman T.B."/>
            <person name="Parkinson J."/>
            <person name="Peregrin-Alvarez J.M."/>
            <person name="Poole C."/>
            <person name="Ren Q."/>
            <person name="Saunders L."/>
            <person name="Sluder A.E."/>
            <person name="Smith K."/>
            <person name="Stanke M."/>
            <person name="Unnasch T.R."/>
            <person name="Ware J."/>
            <person name="Wei A.D."/>
            <person name="Weil G."/>
            <person name="Williams D.J."/>
            <person name="Zhang Y."/>
            <person name="Williams S.A."/>
            <person name="Fraser-Liggett C."/>
            <person name="Slatko B."/>
            <person name="Blaxter M.L."/>
            <person name="Scott A.L."/>
        </authorList>
    </citation>
    <scope>NUCLEOTIDE SEQUENCE</scope>
    <source>
        <strain evidence="3">FR3</strain>
    </source>
</reference>
<evidence type="ECO:0000313" key="2">
    <source>
        <dbReference type="EMBL" id="VIO98636.1"/>
    </source>
</evidence>